<evidence type="ECO:0008006" key="5">
    <source>
        <dbReference type="Google" id="ProtNLM"/>
    </source>
</evidence>
<keyword evidence="2" id="KW-0732">Signal</keyword>
<evidence type="ECO:0000256" key="2">
    <source>
        <dbReference type="SAM" id="SignalP"/>
    </source>
</evidence>
<dbReference type="Gene3D" id="1.25.40.10">
    <property type="entry name" value="Tetratricopeptide repeat domain"/>
    <property type="match status" value="1"/>
</dbReference>
<dbReference type="EMBL" id="PDZR01000017">
    <property type="protein sequence ID" value="PNG25286.1"/>
    <property type="molecule type" value="Genomic_DNA"/>
</dbReference>
<dbReference type="SUPFAM" id="SSF48452">
    <property type="entry name" value="TPR-like"/>
    <property type="match status" value="1"/>
</dbReference>
<dbReference type="InterPro" id="IPR011990">
    <property type="entry name" value="TPR-like_helical_dom_sf"/>
</dbReference>
<reference evidence="3 4" key="1">
    <citation type="submission" date="2017-10" db="EMBL/GenBank/DDBJ databases">
        <title>Genome announcement of Methylocella silvestris TVC from permafrost.</title>
        <authorList>
            <person name="Wang J."/>
            <person name="Geng K."/>
            <person name="Ul-Haque F."/>
            <person name="Crombie A.T."/>
            <person name="Street L.E."/>
            <person name="Wookey P.A."/>
            <person name="Murrell J.C."/>
            <person name="Pratscher J."/>
        </authorList>
    </citation>
    <scope>NUCLEOTIDE SEQUENCE [LARGE SCALE GENOMIC DNA]</scope>
    <source>
        <strain evidence="3 4">TVC</strain>
    </source>
</reference>
<name>A0A2J7TET6_METSI</name>
<feature type="signal peptide" evidence="2">
    <location>
        <begin position="1"/>
        <end position="35"/>
    </location>
</feature>
<protein>
    <recommendedName>
        <fullName evidence="5">MxaK protein</fullName>
    </recommendedName>
</protein>
<comment type="caution">
    <text evidence="3">The sequence shown here is derived from an EMBL/GenBank/DDBJ whole genome shotgun (WGS) entry which is preliminary data.</text>
</comment>
<dbReference type="AlphaFoldDB" id="A0A2J7TET6"/>
<evidence type="ECO:0000256" key="1">
    <source>
        <dbReference type="SAM" id="MobiDB-lite"/>
    </source>
</evidence>
<proteinExistence type="predicted"/>
<feature type="chain" id="PRO_5014456190" description="MxaK protein" evidence="2">
    <location>
        <begin position="36"/>
        <end position="196"/>
    </location>
</feature>
<organism evidence="3 4">
    <name type="scientific">Methylocella silvestris</name>
    <dbReference type="NCBI Taxonomy" id="199596"/>
    <lineage>
        <taxon>Bacteria</taxon>
        <taxon>Pseudomonadati</taxon>
        <taxon>Pseudomonadota</taxon>
        <taxon>Alphaproteobacteria</taxon>
        <taxon>Hyphomicrobiales</taxon>
        <taxon>Beijerinckiaceae</taxon>
        <taxon>Methylocella</taxon>
    </lineage>
</organism>
<dbReference type="PROSITE" id="PS51257">
    <property type="entry name" value="PROKAR_LIPOPROTEIN"/>
    <property type="match status" value="1"/>
</dbReference>
<sequence length="196" mass="21570">MMRKFRTRLAEIARRARSPLLVGLLAASLAGAACAAAKYVAASADNRKIAALREGRDVPVSLNDSGDVLFARIQFLLTHDSIDEAQALVNALDQKAGAPVQARARYDLANARMRLGFDLIERGKIEKAEPLVNLARSDYRQALSLDPGLWDARYNLDVAMRLIRDFPGFDETRGEEIPAKPGEFWTDLPGKPRGLP</sequence>
<feature type="region of interest" description="Disordered" evidence="1">
    <location>
        <begin position="175"/>
        <end position="196"/>
    </location>
</feature>
<gene>
    <name evidence="3" type="ORF">CR492_14130</name>
</gene>
<dbReference type="OrthoDB" id="5567017at2"/>
<evidence type="ECO:0000313" key="4">
    <source>
        <dbReference type="Proteomes" id="UP000236286"/>
    </source>
</evidence>
<dbReference type="Proteomes" id="UP000236286">
    <property type="component" value="Unassembled WGS sequence"/>
</dbReference>
<accession>A0A2J7TET6</accession>
<evidence type="ECO:0000313" key="3">
    <source>
        <dbReference type="EMBL" id="PNG25286.1"/>
    </source>
</evidence>